<organism evidence="17 18">
    <name type="scientific">Brassica napus</name>
    <name type="common">Rape</name>
    <dbReference type="NCBI Taxonomy" id="3708"/>
    <lineage>
        <taxon>Eukaryota</taxon>
        <taxon>Viridiplantae</taxon>
        <taxon>Streptophyta</taxon>
        <taxon>Embryophyta</taxon>
        <taxon>Tracheophyta</taxon>
        <taxon>Spermatophyta</taxon>
        <taxon>Magnoliopsida</taxon>
        <taxon>eudicotyledons</taxon>
        <taxon>Gunneridae</taxon>
        <taxon>Pentapetalae</taxon>
        <taxon>rosids</taxon>
        <taxon>malvids</taxon>
        <taxon>Brassicales</taxon>
        <taxon>Brassicaceae</taxon>
        <taxon>Brassiceae</taxon>
        <taxon>Brassica</taxon>
    </lineage>
</organism>
<dbReference type="Proteomes" id="UP000824890">
    <property type="component" value="Unassembled WGS sequence"/>
</dbReference>
<dbReference type="InterPro" id="IPR058851">
    <property type="entry name" value="CALS1_helical"/>
</dbReference>
<dbReference type="InterPro" id="IPR026899">
    <property type="entry name" value="FKS1-like_dom1"/>
</dbReference>
<evidence type="ECO:0000256" key="4">
    <source>
        <dbReference type="ARBA" id="ARBA00022475"/>
    </source>
</evidence>
<evidence type="ECO:0000313" key="18">
    <source>
        <dbReference type="Proteomes" id="UP000824890"/>
    </source>
</evidence>
<protein>
    <recommendedName>
        <fullName evidence="12">1,3-beta-glucan synthase</fullName>
        <ecNumber evidence="3">2.4.1.34</ecNumber>
    </recommendedName>
    <alternativeName>
        <fullName evidence="12">1,3-beta-glucan synthase</fullName>
    </alternativeName>
</protein>
<keyword evidence="9 15" id="KW-1133">Transmembrane helix</keyword>
<evidence type="ECO:0000259" key="16">
    <source>
        <dbReference type="SMART" id="SM01205"/>
    </source>
</evidence>
<dbReference type="Pfam" id="PF02364">
    <property type="entry name" value="Glucan_synthase"/>
    <property type="match status" value="2"/>
</dbReference>
<comment type="catalytic activity">
    <reaction evidence="13">
        <text>[(1-&gt;3)-beta-D-glucosyl](n) + UDP-alpha-D-glucose = [(1-&gt;3)-beta-D-glucosyl](n+1) + UDP + H(+)</text>
        <dbReference type="Rhea" id="RHEA:21476"/>
        <dbReference type="Rhea" id="RHEA-COMP:11146"/>
        <dbReference type="Rhea" id="RHEA-COMP:14303"/>
        <dbReference type="ChEBI" id="CHEBI:15378"/>
        <dbReference type="ChEBI" id="CHEBI:37671"/>
        <dbReference type="ChEBI" id="CHEBI:58223"/>
        <dbReference type="ChEBI" id="CHEBI:58885"/>
        <dbReference type="EC" id="2.4.1.34"/>
    </reaction>
</comment>
<feature type="region of interest" description="Disordered" evidence="14">
    <location>
        <begin position="1"/>
        <end position="23"/>
    </location>
</feature>
<feature type="transmembrane region" description="Helical" evidence="15">
    <location>
        <begin position="1486"/>
        <end position="1508"/>
    </location>
</feature>
<comment type="caution">
    <text evidence="17">The sequence shown here is derived from an EMBL/GenBank/DDBJ whole genome shotgun (WGS) entry which is preliminary data.</text>
</comment>
<keyword evidence="7 15" id="KW-0812">Transmembrane</keyword>
<sequence>KAINRSTSLKPTKDNILRNSSGQKKEHKIPSFVEWFCLCKSSMSDTTLVKMSQVEALWERLVNAALRRDRTGEAGGGGGGCPGEGRDIDDILRAADELQANDPHATRLTKLDPNSEATGLMSVIKQRDEKREVETINRSQDINRLQGFTSGTEKRTMLTRGRKARCESGAFTDELEQKTVERKRVFANLKVLEHVLEQVSKEIFEELKHANDSDAAMSHEDTVAYNIVPLMLLSRQMPRRLSVRCKPQLQRLPKLPAEFPFLQQGMLICLIFFTIYWFQRDSVSNQREHIILLLSNEQSRLNIPGETEHKLDDAAVSNTTTLSGVITCAFNLHGEILEAISGEKKLLYLSLYFLIWGEAANIRFLPECLCYIFHHMVREMDEILRQQVARPAESCRPVDSCGSEDDVSFLDHVISPLYEVVSAEAFNNGNGRVPHSAWRNYDDFNEYFWSLQSFELGWPWRTSSSFFQKPRPRAKFELKPGREKHRGKTSFVEHRTFLHLYHSFHRLWIFLAMTFQALAIVAFNEKSLASRKTLREILSLGPTYVVMKFSKSVLDVFMMYGAYSTTRRLAVYRMFLRLIWFGLASVFISFLYVRALQEDSKPNSDSVVFTLYVIVIAIYGGVQFFFGVLMRIPACHNIANKCDGWTVVRFFKWMWRQERHYVGRGMYEKTSDFIKYLLFWLVVLSAKFSFAYFLQIEPLVSPTRMIVKHGNYNALTVASLWAPVASIYLLDIHIFYTLVSAFLGFFLGVRDRLGKGPYVALPFSQIRSLEEIHKQFKKFPGAFMRALHVPITNRSWDPSHEVVDKKNRVEAAHFAPFWNQIIKCLREEDYITDFEMDLLLMPKNYGSRLVQWPLFLLSSKILLATEIAAESKSQEEIVKRIEKDVYMKVDRIFRDIRTSITMRTIHLDFTLKKLSLVITRVTALLGVLKENETPENAAAVTKALQDLYDVMRLDILAVDIRGHYDTWNLLTRASNEGRLFTKLNWPKDPEMKALVKRLYSLLTIKDSTAPHVPRNLEARRRLQFFTNSLFMDVPQPKPVHQMLSFSVFTPYCSEVVLYSMAELTKRNEDGISILFYLQKIYPGMSGKISLARIGKDENALEGDLHNERDILELRFWASYRGQTLARTVRGMMYYRKALMLQSYLERKAGKGKIRLSAFYRHISFLVKLLFSRDISSPVTDEESTLYVNDPTDAEGFELSPEARAQADLKFTYVVTCQMYGRQKEDQKPEAADIALLMQRNEALRISYIDVVDTLKEGKSHKEYYSKLVKADIDGKDKEIYSIRLPGDPKLGQGKAENLNHAIVFTRGNAVQTIDMNQDNYFEEALKMRNILEEFDRDHGIRPPTILGVREHVFTGSVSSLASFMSSQETSFVTLGQRVLAKPLKIRMHYGHSDVFDRVFHITRGGISKASRVINASEDIFAGFNSILRQGNITHHEYIQVGKGRDVGLNQIALFEGKVAGGNGEQVLSRDVYRLGQLLDFFRMMSFYFTTVGFYFCTMLTVLTLYIFLYGKAYLAFSRVGATIRERAILVNNTALSAALSAQFLFQIGVFTAVPMILGFILEQGFLQAIVSFTAMQFQLCTVFFTFSIGTRAHYFGRTLLHGGASVCQQYKTTGRGFVVKHIKFSENYRLYSRSHFVKGMEVILLLVVYLACGNDEAGSVSYILLTVSSCFLAFSWLFAPYLFNLSGFERQKVVEDFKEWTKWLFHRGGGIGVEGAESWEAWWEDELSHIGTLSGRLVETILSLRFFIFQYGVVYKLNVHGSDTSFAVYGWSWAAFAVILVIFKVFAFIQKISVSFRLVRRFIQGLALLVSLAGIIVAVVLTELSVTDIFACVLAFLPTGWGVLSIACAWKPTIKRIGMWESVRSLARLYDAGMGMLIFLPVALFSLFPFVSTFRHV</sequence>
<evidence type="ECO:0000313" key="17">
    <source>
        <dbReference type="EMBL" id="KAH0855600.1"/>
    </source>
</evidence>
<feature type="compositionally biased region" description="Polar residues" evidence="14">
    <location>
        <begin position="1"/>
        <end position="10"/>
    </location>
</feature>
<keyword evidence="11" id="KW-0961">Cell wall biogenesis/degradation</keyword>
<proteinExistence type="inferred from homology"/>
<dbReference type="Pfam" id="PF25968">
    <property type="entry name" value="CALS1"/>
    <property type="match status" value="1"/>
</dbReference>
<feature type="transmembrane region" description="Helical" evidence="15">
    <location>
        <begin position="1766"/>
        <end position="1789"/>
    </location>
</feature>
<evidence type="ECO:0000256" key="13">
    <source>
        <dbReference type="ARBA" id="ARBA00047777"/>
    </source>
</evidence>
<evidence type="ECO:0000256" key="10">
    <source>
        <dbReference type="ARBA" id="ARBA00023136"/>
    </source>
</evidence>
<evidence type="ECO:0000256" key="2">
    <source>
        <dbReference type="ARBA" id="ARBA00009040"/>
    </source>
</evidence>
<feature type="transmembrane region" description="Helical" evidence="15">
    <location>
        <begin position="1801"/>
        <end position="1822"/>
    </location>
</feature>
<gene>
    <name evidence="17" type="ORF">HID58_004045</name>
</gene>
<evidence type="ECO:0000256" key="7">
    <source>
        <dbReference type="ARBA" id="ARBA00022692"/>
    </source>
</evidence>
<evidence type="ECO:0000256" key="3">
    <source>
        <dbReference type="ARBA" id="ARBA00012589"/>
    </source>
</evidence>
<comment type="similarity">
    <text evidence="2">Belongs to the glycosyltransferase 48 family.</text>
</comment>
<keyword evidence="18" id="KW-1185">Reference proteome</keyword>
<evidence type="ECO:0000256" key="9">
    <source>
        <dbReference type="ARBA" id="ARBA00022989"/>
    </source>
</evidence>
<dbReference type="PANTHER" id="PTHR12741">
    <property type="entry name" value="LYST-INTERACTING PROTEIN LIP5 DOPAMINE RESPONSIVE PROTEIN DRG-1"/>
    <property type="match status" value="1"/>
</dbReference>
<dbReference type="SMART" id="SM01205">
    <property type="entry name" value="FKS1_dom1"/>
    <property type="match status" value="1"/>
</dbReference>
<evidence type="ECO:0000256" key="11">
    <source>
        <dbReference type="ARBA" id="ARBA00023316"/>
    </source>
</evidence>
<feature type="transmembrane region" description="Helical" evidence="15">
    <location>
        <begin position="1828"/>
        <end position="1849"/>
    </location>
</feature>
<keyword evidence="10 15" id="KW-0472">Membrane</keyword>
<dbReference type="InterPro" id="IPR003440">
    <property type="entry name" value="Glyco_trans_48_dom"/>
</dbReference>
<dbReference type="Pfam" id="PF14288">
    <property type="entry name" value="FKS1_dom1"/>
    <property type="match status" value="1"/>
</dbReference>
<name>A0ABQ7XKU5_BRANA</name>
<evidence type="ECO:0000256" key="15">
    <source>
        <dbReference type="SAM" id="Phobius"/>
    </source>
</evidence>
<reference evidence="17 18" key="1">
    <citation type="submission" date="2021-05" db="EMBL/GenBank/DDBJ databases">
        <title>Genome Assembly of Synthetic Allotetraploid Brassica napus Reveals Homoeologous Exchanges between Subgenomes.</title>
        <authorList>
            <person name="Davis J.T."/>
        </authorList>
    </citation>
    <scope>NUCLEOTIDE SEQUENCE [LARGE SCALE GENOMIC DNA]</scope>
    <source>
        <strain evidence="18">cv. Da-Ae</strain>
        <tissue evidence="17">Seedling</tissue>
    </source>
</reference>
<feature type="transmembrane region" description="Helical" evidence="15">
    <location>
        <begin position="673"/>
        <end position="694"/>
    </location>
</feature>
<dbReference type="EMBL" id="JAGKQM010000049">
    <property type="protein sequence ID" value="KAH0855600.1"/>
    <property type="molecule type" value="Genomic_DNA"/>
</dbReference>
<keyword evidence="5" id="KW-0328">Glycosyltransferase</keyword>
<feature type="transmembrane region" description="Helical" evidence="15">
    <location>
        <begin position="1662"/>
        <end position="1683"/>
    </location>
</feature>
<keyword evidence="6" id="KW-0808">Transferase</keyword>
<evidence type="ECO:0000256" key="14">
    <source>
        <dbReference type="SAM" id="MobiDB-lite"/>
    </source>
</evidence>
<feature type="transmembrane region" description="Helical" evidence="15">
    <location>
        <begin position="507"/>
        <end position="524"/>
    </location>
</feature>
<feature type="transmembrane region" description="Helical" evidence="15">
    <location>
        <begin position="607"/>
        <end position="629"/>
    </location>
</feature>
<dbReference type="PANTHER" id="PTHR12741:SF81">
    <property type="entry name" value="1,3-BETA-GLUCAN SYNTHASE"/>
    <property type="match status" value="1"/>
</dbReference>
<keyword evidence="4" id="KW-1003">Cell membrane</keyword>
<feature type="transmembrane region" description="Helical" evidence="15">
    <location>
        <begin position="1565"/>
        <end position="1588"/>
    </location>
</feature>
<feature type="domain" description="1,3-beta-glucan synthase component FKS1-like" evidence="16">
    <location>
        <begin position="343"/>
        <end position="461"/>
    </location>
</feature>
<feature type="transmembrane region" description="Helical" evidence="15">
    <location>
        <begin position="575"/>
        <end position="595"/>
    </location>
</feature>
<evidence type="ECO:0000256" key="5">
    <source>
        <dbReference type="ARBA" id="ARBA00022676"/>
    </source>
</evidence>
<dbReference type="EC" id="2.4.1.34" evidence="3"/>
<evidence type="ECO:0000256" key="12">
    <source>
        <dbReference type="ARBA" id="ARBA00032165"/>
    </source>
</evidence>
<keyword evidence="8" id="KW-0133">Cell shape</keyword>
<evidence type="ECO:0000256" key="8">
    <source>
        <dbReference type="ARBA" id="ARBA00022960"/>
    </source>
</evidence>
<evidence type="ECO:0000256" key="6">
    <source>
        <dbReference type="ARBA" id="ARBA00022679"/>
    </source>
</evidence>
<feature type="transmembrane region" description="Helical" evidence="15">
    <location>
        <begin position="1869"/>
        <end position="1891"/>
    </location>
</feature>
<feature type="transmembrane region" description="Helical" evidence="15">
    <location>
        <begin position="714"/>
        <end position="747"/>
    </location>
</feature>
<comment type="subcellular location">
    <subcellularLocation>
        <location evidence="1">Cell membrane</location>
        <topology evidence="1">Multi-pass membrane protein</topology>
    </subcellularLocation>
</comment>
<feature type="non-terminal residue" evidence="17">
    <location>
        <position position="1"/>
    </location>
</feature>
<accession>A0ABQ7XKU5</accession>
<evidence type="ECO:0000256" key="1">
    <source>
        <dbReference type="ARBA" id="ARBA00004651"/>
    </source>
</evidence>
<feature type="transmembrane region" description="Helical" evidence="15">
    <location>
        <begin position="1529"/>
        <end position="1553"/>
    </location>
</feature>